<evidence type="ECO:0000256" key="6">
    <source>
        <dbReference type="ARBA" id="ARBA00004909"/>
    </source>
</evidence>
<dbReference type="CDD" id="cd00713">
    <property type="entry name" value="GltS"/>
    <property type="match status" value="1"/>
</dbReference>
<dbReference type="SUPFAM" id="SSF51395">
    <property type="entry name" value="FMN-linked oxidoreductases"/>
    <property type="match status" value="1"/>
</dbReference>
<keyword evidence="9" id="KW-0028">Amino-acid biosynthesis</keyword>
<evidence type="ECO:0000256" key="7">
    <source>
        <dbReference type="ARBA" id="ARBA00009716"/>
    </source>
</evidence>
<dbReference type="InterPro" id="IPR017932">
    <property type="entry name" value="GATase_2_dom"/>
</dbReference>
<comment type="catalytic activity">
    <reaction evidence="22">
        <text>2 oxidized [2Fe-2S]-[ferredoxin] + 2 L-glutamate = L-glutamine + 2 reduced [2Fe-2S]-[ferredoxin] + 2-oxoglutarate + 2 H(+)</text>
        <dbReference type="Rhea" id="RHEA:12128"/>
        <dbReference type="Rhea" id="RHEA-COMP:10000"/>
        <dbReference type="Rhea" id="RHEA-COMP:10001"/>
        <dbReference type="ChEBI" id="CHEBI:15378"/>
        <dbReference type="ChEBI" id="CHEBI:16810"/>
        <dbReference type="ChEBI" id="CHEBI:29985"/>
        <dbReference type="ChEBI" id="CHEBI:33737"/>
        <dbReference type="ChEBI" id="CHEBI:33738"/>
        <dbReference type="ChEBI" id="CHEBI:58359"/>
        <dbReference type="EC" id="1.4.7.1"/>
    </reaction>
</comment>
<comment type="cofactor">
    <cofactor evidence="3">
        <name>FAD</name>
        <dbReference type="ChEBI" id="CHEBI:57692"/>
    </cofactor>
</comment>
<accession>A0A075W839</accession>
<evidence type="ECO:0000256" key="25">
    <source>
        <dbReference type="ARBA" id="ARBA00083463"/>
    </source>
</evidence>
<dbReference type="GO" id="GO:0051538">
    <property type="term" value="F:3 iron, 4 sulfur cluster binding"/>
    <property type="evidence" value="ECO:0007669"/>
    <property type="project" value="UniProtKB-KW"/>
</dbReference>
<dbReference type="FunFam" id="3.20.20.70:FF:000084">
    <property type="entry name" value="Ferredoxin-dependent glutamate synthase, chloroplastic"/>
    <property type="match status" value="1"/>
</dbReference>
<dbReference type="UniPathway" id="UPA00045"/>
<evidence type="ECO:0000256" key="21">
    <source>
        <dbReference type="ARBA" id="ARBA00039085"/>
    </source>
</evidence>
<evidence type="ECO:0000256" key="3">
    <source>
        <dbReference type="ARBA" id="ARBA00001974"/>
    </source>
</evidence>
<dbReference type="FunFam" id="3.60.20.10:FF:000001">
    <property type="entry name" value="Glutamate synthase, large subunit"/>
    <property type="match status" value="1"/>
</dbReference>
<proteinExistence type="inferred from homology"/>
<dbReference type="GO" id="GO:0016041">
    <property type="term" value="F:glutamate synthase (ferredoxin) activity"/>
    <property type="evidence" value="ECO:0007669"/>
    <property type="project" value="UniProtKB-EC"/>
</dbReference>
<dbReference type="GO" id="GO:0019676">
    <property type="term" value="P:ammonia assimilation cycle"/>
    <property type="evidence" value="ECO:0007669"/>
    <property type="project" value="TreeGrafter"/>
</dbReference>
<evidence type="ECO:0000256" key="20">
    <source>
        <dbReference type="ARBA" id="ARBA00037928"/>
    </source>
</evidence>
<evidence type="ECO:0000259" key="26">
    <source>
        <dbReference type="PROSITE" id="PS51278"/>
    </source>
</evidence>
<dbReference type="Pfam" id="PF04898">
    <property type="entry name" value="Glu_syn_central"/>
    <property type="match status" value="1"/>
</dbReference>
<comment type="pathway">
    <text evidence="6">Nitrogen metabolism.</text>
</comment>
<evidence type="ECO:0000256" key="4">
    <source>
        <dbReference type="ARBA" id="ARBA00004470"/>
    </source>
</evidence>
<dbReference type="InterPro" id="IPR013785">
    <property type="entry name" value="Aldolase_TIM"/>
</dbReference>
<keyword evidence="27" id="KW-0934">Plastid</keyword>
<evidence type="ECO:0000256" key="24">
    <source>
        <dbReference type="ARBA" id="ARBA00080344"/>
    </source>
</evidence>
<evidence type="ECO:0000256" key="2">
    <source>
        <dbReference type="ARBA" id="ARBA00001927"/>
    </source>
</evidence>
<evidence type="ECO:0000256" key="14">
    <source>
        <dbReference type="ARBA" id="ARBA00022962"/>
    </source>
</evidence>
<evidence type="ECO:0000256" key="22">
    <source>
        <dbReference type="ARBA" id="ARBA00052339"/>
    </source>
</evidence>
<protein>
    <recommendedName>
        <fullName evidence="23">Ferredoxin-dependent glutamate synthase</fullName>
        <ecNumber evidence="21">1.4.7.1</ecNumber>
    </recommendedName>
    <alternativeName>
        <fullName evidence="24 25">Fd-GOGAT</fullName>
    </alternativeName>
</protein>
<comment type="subunit">
    <text evidence="8">Monomer.</text>
</comment>
<dbReference type="GeneID" id="20005699"/>
<dbReference type="Pfam" id="PF01493">
    <property type="entry name" value="GXGXG"/>
    <property type="match status" value="1"/>
</dbReference>
<dbReference type="GO" id="GO:0046872">
    <property type="term" value="F:metal ion binding"/>
    <property type="evidence" value="ECO:0007669"/>
    <property type="project" value="UniProtKB-KW"/>
</dbReference>
<evidence type="ECO:0000256" key="12">
    <source>
        <dbReference type="ARBA" id="ARBA00022723"/>
    </source>
</evidence>
<dbReference type="CDD" id="cd00982">
    <property type="entry name" value="gltB_C"/>
    <property type="match status" value="1"/>
</dbReference>
<evidence type="ECO:0000256" key="8">
    <source>
        <dbReference type="ARBA" id="ARBA00011245"/>
    </source>
</evidence>
<dbReference type="SUPFAM" id="SSF56235">
    <property type="entry name" value="N-terminal nucleophile aminohydrolases (Ntn hydrolases)"/>
    <property type="match status" value="1"/>
</dbReference>
<comment type="cofactor">
    <cofactor evidence="1">
        <name>FMN</name>
        <dbReference type="ChEBI" id="CHEBI:58210"/>
    </cofactor>
</comment>
<keyword evidence="18" id="KW-0314">Glutamate biosynthesis</keyword>
<dbReference type="GO" id="GO:0009570">
    <property type="term" value="C:chloroplast stroma"/>
    <property type="evidence" value="ECO:0007669"/>
    <property type="project" value="UniProtKB-SubCell"/>
</dbReference>
<gene>
    <name evidence="27" type="primary">gltB</name>
</gene>
<evidence type="ECO:0000256" key="16">
    <source>
        <dbReference type="ARBA" id="ARBA00023004"/>
    </source>
</evidence>
<evidence type="ECO:0000256" key="15">
    <source>
        <dbReference type="ARBA" id="ARBA00023002"/>
    </source>
</evidence>
<dbReference type="PROSITE" id="PS51278">
    <property type="entry name" value="GATASE_TYPE_2"/>
    <property type="match status" value="1"/>
</dbReference>
<feature type="domain" description="Glutamine amidotransferase type-2" evidence="26">
    <location>
        <begin position="32"/>
        <end position="425"/>
    </location>
</feature>
<dbReference type="InterPro" id="IPR029055">
    <property type="entry name" value="Ntn_hydrolases_N"/>
</dbReference>
<evidence type="ECO:0000256" key="17">
    <source>
        <dbReference type="ARBA" id="ARBA00023014"/>
    </source>
</evidence>
<reference evidence="27" key="1">
    <citation type="journal article" date="2015" name="Genome Biol. Evol.">
        <title>Extreme features of the Galdieria sulphuraria organellar genomes: a consequence of polyextremophily?</title>
        <authorList>
            <person name="Jain K."/>
            <person name="Krause K."/>
            <person name="Grewe F."/>
            <person name="Nelson G.F."/>
            <person name="Weber A.P."/>
            <person name="Christensen A.C."/>
            <person name="Mower J.P."/>
        </authorList>
    </citation>
    <scope>NUCLEOTIDE SEQUENCE</scope>
    <source>
        <strain evidence="27">074W</strain>
    </source>
</reference>
<comment type="subcellular location">
    <subcellularLocation>
        <location evidence="4">Plastid</location>
        <location evidence="4">Chloroplast stroma</location>
    </subcellularLocation>
</comment>
<dbReference type="InterPro" id="IPR050711">
    <property type="entry name" value="ET-N_metabolism_enzyme"/>
</dbReference>
<dbReference type="InterPro" id="IPR002489">
    <property type="entry name" value="Glu_synth_asu_C"/>
</dbReference>
<comment type="pathway">
    <text evidence="5">Energy metabolism; nitrogen metabolism.</text>
</comment>
<keyword evidence="10" id="KW-0285">Flavoprotein</keyword>
<keyword evidence="19" id="KW-0003">3Fe-4S</keyword>
<dbReference type="InterPro" id="IPR036485">
    <property type="entry name" value="Glu_synth_asu_C_sf"/>
</dbReference>
<name>A0A075W839_GALSU</name>
<comment type="pathway">
    <text evidence="20">Amino-acid biosynthesis; L-glutamate biosynthesis via GLT pathway; L-glutamate from 2-oxoglutarate and L-glutamine (ferredoxin route): step 1/1.</text>
</comment>
<dbReference type="Gene3D" id="3.20.20.70">
    <property type="entry name" value="Aldolase class I"/>
    <property type="match status" value="2"/>
</dbReference>
<keyword evidence="11" id="KW-0288">FMN</keyword>
<evidence type="ECO:0000256" key="23">
    <source>
        <dbReference type="ARBA" id="ARBA00071531"/>
    </source>
</evidence>
<dbReference type="Gene3D" id="2.160.20.60">
    <property type="entry name" value="Glutamate synthase, alpha subunit, C-terminal domain"/>
    <property type="match status" value="1"/>
</dbReference>
<evidence type="ECO:0000256" key="19">
    <source>
        <dbReference type="ARBA" id="ARBA00023291"/>
    </source>
</evidence>
<dbReference type="InterPro" id="IPR006982">
    <property type="entry name" value="Glu_synth_centr_N"/>
</dbReference>
<keyword evidence="17" id="KW-0411">Iron-sulfur</keyword>
<keyword evidence="14" id="KW-0315">Glutamine amidotransferase</keyword>
<evidence type="ECO:0000256" key="10">
    <source>
        <dbReference type="ARBA" id="ARBA00022630"/>
    </source>
</evidence>
<dbReference type="Pfam" id="PF00310">
    <property type="entry name" value="GATase_2"/>
    <property type="match status" value="1"/>
</dbReference>
<dbReference type="InterPro" id="IPR002932">
    <property type="entry name" value="Glu_synthdom"/>
</dbReference>
<evidence type="ECO:0000256" key="5">
    <source>
        <dbReference type="ARBA" id="ARBA00004802"/>
    </source>
</evidence>
<dbReference type="NCBIfam" id="NF008730">
    <property type="entry name" value="PRK11750.1"/>
    <property type="match status" value="1"/>
</dbReference>
<evidence type="ECO:0000313" key="27">
    <source>
        <dbReference type="EMBL" id="AIG92624.1"/>
    </source>
</evidence>
<dbReference type="CDD" id="cd02808">
    <property type="entry name" value="GltS_FMN"/>
    <property type="match status" value="1"/>
</dbReference>
<dbReference type="PANTHER" id="PTHR11938:SF133">
    <property type="entry name" value="GLUTAMATE SYNTHASE (NADH)"/>
    <property type="match status" value="1"/>
</dbReference>
<comment type="similarity">
    <text evidence="7">Belongs to the glutamate synthase family.</text>
</comment>
<keyword evidence="13" id="KW-0274">FAD</keyword>
<dbReference type="KEGG" id="gsl:JL72_p025"/>
<dbReference type="EMBL" id="KJ700459">
    <property type="protein sequence ID" value="AIG92624.1"/>
    <property type="molecule type" value="Genomic_DNA"/>
</dbReference>
<dbReference type="Pfam" id="PF01645">
    <property type="entry name" value="Glu_synthase"/>
    <property type="match status" value="1"/>
</dbReference>
<evidence type="ECO:0000256" key="11">
    <source>
        <dbReference type="ARBA" id="ARBA00022643"/>
    </source>
</evidence>
<keyword evidence="15" id="KW-0560">Oxidoreductase</keyword>
<geneLocation type="plastid" evidence="27"/>
<evidence type="ECO:0000256" key="1">
    <source>
        <dbReference type="ARBA" id="ARBA00001917"/>
    </source>
</evidence>
<dbReference type="RefSeq" id="YP_009051182.1">
    <property type="nucleotide sequence ID" value="NC_024665.1"/>
</dbReference>
<dbReference type="SUPFAM" id="SSF69336">
    <property type="entry name" value="Alpha subunit of glutamate synthase, C-terminal domain"/>
    <property type="match status" value="1"/>
</dbReference>
<dbReference type="GO" id="GO:0006537">
    <property type="term" value="P:glutamate biosynthetic process"/>
    <property type="evidence" value="ECO:0007669"/>
    <property type="project" value="UniProtKB-KW"/>
</dbReference>
<sequence>MRKNLHFLIPNISNKFYYSEGQPWLIKEKDACGVGFIASRDNIASHKLIMQAIEALIFMEHRGACSADKSSGDGAGLMTSIPWKLFKPYIGNSEENIGIGMCFLPSNRIEVKEAKNFIEWILREESLQMIKWREVPTNNEVLGSEAYKNRPTILQFFIKSKLSSKDNLEHKLYITRKRIEKLISKSYVKWLKEFYICSLSSKIIIYKGMVKSAVLGQFYQDLLHIDYESPFAIYHRRFSTNTMPKWALAQPMRLIAHNGEINTLLGNLNWMKTREELLSSIYNTKDINHIKPICNPESSDSANLDSAFEVLLHANLPIHEVSLTLIPEAYKNNPEINSYTDIIKFYEYNSIHQEAWDGPALVIFSDGKIIGASLDRNGLRPARFCITKDNHIIVASESGVINIDQSNIIKKGRIGPGQILALDLENKIILENLELKQQVAKKKNYNYLLNLHRVLFDSRDFLEETIKSENELLQWQTLFGYTSEDVELTIEHMASQGKEPTFCMGDDIPLAILSGKPHILYNYFKQRFAQVTNPAIDPLRESLVMSLDTYIGNKEKLFNSSIEGKIIYFNSPIINERELERIKQSELKTATINVFFNIKQGSTELKSTILKLCQEAELLVRSGIEILILSDKFAVLSEDYTYIPPLLITSAIHHHLIRKKIRHKSSLIVETAQAWSTHHFACLISYGASLICPYLVLETVRHWWKNPKTQSLMQKNKIPVCTTKEAQDNYKKAVENGLLKILSKMGISLLSSYQGAQIFEILGLGAEIVNLAFTGSTSRIGGLSFKELANEIILFHDLAFKNLNKNKLNNYGFVQYRPGCEYHLNNPDMAKALHKAVRTYKTEFYEGYKNILYNRPPTNLRDLLQIKSDNPPISIEQVESASSIVKRFCTGGMSLGALSREAHETLAIGMNRLGGKSNSGEGGEDPIRFKILSDVDLTGHSPLLPHLKGLSNGDTANSAIKQIASGRFGVTPEYLINAKQLEIKIAQGAKPGEGGQLPGKKVSPYIAKLRACKPGVPLISPPPHHDIYSIEDLSQLIFDLHQINPKAKVSVKLVASVGIGTIAAGVAKANADIIQISGHDGGTGASPLSSIKHAGVPWELGLTEVHKTLLSNNLRNRVLLRVDGGLKTGLDIVIASLMGAEEYGFGTVAMIATGCIMARICHTNNCPVGVASQREDLRARYPGVPESLVNFCMFVAEEVRSILAYMGYKSLKDIIGRYNLLSTNYINTLSKTINLNLYDLLNLPREFINDRSWLKHEDVHSNGPVLDDILIKSSDIEETIKSQLNIDKHLKISNINRSVGGRLSGYIAKDYGNNDFKGKINLHFYGSAGQSFGLFNIGGLNLRLIGEANDYVGKGMNGGEIIIIPNNQFYKSNFQTNNVIIGNTCLYGATGGLLFVKGQAGERFAVRNSQAQAVVEGVGDHCCEYMTGGVVVVLGKTGRNFAAGMTGGLAYVFDKDNNFIDYLNSEIVKIQKVITKSGEIQLKSLLEQHLVKTGSLKAKEILENWSNLLTYFWQVVPPSEADTPQTNPNVDTLIFDKQVIIK</sequence>
<keyword evidence="16" id="KW-0408">Iron</keyword>
<dbReference type="Gene3D" id="3.60.20.10">
    <property type="entry name" value="Glutamine Phosphoribosylpyrophosphate, subunit 1, domain 1"/>
    <property type="match status" value="1"/>
</dbReference>
<evidence type="ECO:0000256" key="18">
    <source>
        <dbReference type="ARBA" id="ARBA00023164"/>
    </source>
</evidence>
<dbReference type="EC" id="1.4.7.1" evidence="21"/>
<dbReference type="PANTHER" id="PTHR11938">
    <property type="entry name" value="FAD NADPH DEHYDROGENASE/OXIDOREDUCTASE"/>
    <property type="match status" value="1"/>
</dbReference>
<evidence type="ECO:0000256" key="9">
    <source>
        <dbReference type="ARBA" id="ARBA00022605"/>
    </source>
</evidence>
<evidence type="ECO:0000256" key="13">
    <source>
        <dbReference type="ARBA" id="ARBA00022827"/>
    </source>
</evidence>
<comment type="cofactor">
    <cofactor evidence="2">
        <name>[3Fe-4S] cluster</name>
        <dbReference type="ChEBI" id="CHEBI:21137"/>
    </cofactor>
</comment>
<keyword evidence="12" id="KW-0479">Metal-binding</keyword>
<organism evidence="27">
    <name type="scientific">Galdieria sulphuraria</name>
    <name type="common">Red alga</name>
    <dbReference type="NCBI Taxonomy" id="130081"/>
    <lineage>
        <taxon>Eukaryota</taxon>
        <taxon>Rhodophyta</taxon>
        <taxon>Bangiophyceae</taxon>
        <taxon>Galdieriales</taxon>
        <taxon>Galdieriaceae</taxon>
        <taxon>Galdieria</taxon>
    </lineage>
</organism>